<comment type="caution">
    <text evidence="2">The sequence shown here is derived from an EMBL/GenBank/DDBJ whole genome shotgun (WGS) entry which is preliminary data.</text>
</comment>
<name>A0AAD1Y6T3_EUPCR</name>
<accession>A0AAD1Y6T3</accession>
<dbReference type="Proteomes" id="UP001295684">
    <property type="component" value="Unassembled WGS sequence"/>
</dbReference>
<gene>
    <name evidence="2" type="ORF">ECRASSUSDP1_LOCUS27794</name>
</gene>
<organism evidence="2 3">
    <name type="scientific">Euplotes crassus</name>
    <dbReference type="NCBI Taxonomy" id="5936"/>
    <lineage>
        <taxon>Eukaryota</taxon>
        <taxon>Sar</taxon>
        <taxon>Alveolata</taxon>
        <taxon>Ciliophora</taxon>
        <taxon>Intramacronucleata</taxon>
        <taxon>Spirotrichea</taxon>
        <taxon>Hypotrichia</taxon>
        <taxon>Euplotida</taxon>
        <taxon>Euplotidae</taxon>
        <taxon>Moneuplotes</taxon>
    </lineage>
</organism>
<protein>
    <submittedName>
        <fullName evidence="2">Uncharacterized protein</fullName>
    </submittedName>
</protein>
<evidence type="ECO:0000313" key="3">
    <source>
        <dbReference type="Proteomes" id="UP001295684"/>
    </source>
</evidence>
<evidence type="ECO:0000313" key="2">
    <source>
        <dbReference type="EMBL" id="CAI2386188.1"/>
    </source>
</evidence>
<keyword evidence="3" id="KW-1185">Reference proteome</keyword>
<proteinExistence type="predicted"/>
<sequence>MFVKNKTMPSLTEVGSERKKHRRHFGSMATLETTRNSKAVVQNPTQLFIKRMKIKNARNNTNTPVSNMKMKQKKMNNYIVNNPSNYLMTPRNLEVNKDQLFTPRIVMKRKKGVKSSINPIKKFSQLHSEVSEFKEDLPKMNSVETQPIKDESEDDRKRRILQKTVSLLSMTPSSNVSKASSTSRIKFFKFSSKQLNMKIHDNVSVIKNSIKNYIRSFEDFYSKISCTKSLALSKNRA</sequence>
<dbReference type="EMBL" id="CAMPGE010028678">
    <property type="protein sequence ID" value="CAI2386188.1"/>
    <property type="molecule type" value="Genomic_DNA"/>
</dbReference>
<dbReference type="AlphaFoldDB" id="A0AAD1Y6T3"/>
<reference evidence="2" key="1">
    <citation type="submission" date="2023-07" db="EMBL/GenBank/DDBJ databases">
        <authorList>
            <consortium name="AG Swart"/>
            <person name="Singh M."/>
            <person name="Singh A."/>
            <person name="Seah K."/>
            <person name="Emmerich C."/>
        </authorList>
    </citation>
    <scope>NUCLEOTIDE SEQUENCE</scope>
    <source>
        <strain evidence="2">DP1</strain>
    </source>
</reference>
<evidence type="ECO:0000256" key="1">
    <source>
        <dbReference type="SAM" id="MobiDB-lite"/>
    </source>
</evidence>
<feature type="region of interest" description="Disordered" evidence="1">
    <location>
        <begin position="1"/>
        <end position="24"/>
    </location>
</feature>